<sequence length="192" mass="22475">MIKKCSDRILAMAVLLILLVPLLMIWIINCWNMRSNGLFYQTRIGQYGKPFTIYKLQTIHPKKRTISKWGSFLRATKWDEVPQLFNILKGEMSFVGPRPDIPGYADRLIGEDRIILQYKPGLTGIASIKYRDEEALLATVQNPLVYNDTIIWPDKVRINKWYAQHQSVLLDCKILWCTFWQRDWKGSPISDQ</sequence>
<dbReference type="GO" id="GO:0016740">
    <property type="term" value="F:transferase activity"/>
    <property type="evidence" value="ECO:0007669"/>
    <property type="project" value="UniProtKB-KW"/>
</dbReference>
<dbReference type="InterPro" id="IPR003362">
    <property type="entry name" value="Bact_transf"/>
</dbReference>
<name>A0ABW5YJ41_9FLAO</name>
<dbReference type="RefSeq" id="WP_379810562.1">
    <property type="nucleotide sequence ID" value="NZ_JBHUPC010000010.1"/>
</dbReference>
<evidence type="ECO:0000256" key="2">
    <source>
        <dbReference type="SAM" id="Phobius"/>
    </source>
</evidence>
<accession>A0ABW5YJ41</accession>
<feature type="transmembrane region" description="Helical" evidence="2">
    <location>
        <begin position="9"/>
        <end position="28"/>
    </location>
</feature>
<organism evidence="4 5">
    <name type="scientific">Flavobacterium chuncheonense</name>
    <dbReference type="NCBI Taxonomy" id="2026653"/>
    <lineage>
        <taxon>Bacteria</taxon>
        <taxon>Pseudomonadati</taxon>
        <taxon>Bacteroidota</taxon>
        <taxon>Flavobacteriia</taxon>
        <taxon>Flavobacteriales</taxon>
        <taxon>Flavobacteriaceae</taxon>
        <taxon>Flavobacterium</taxon>
    </lineage>
</organism>
<keyword evidence="2" id="KW-1133">Transmembrane helix</keyword>
<dbReference type="EMBL" id="JBHUPC010000010">
    <property type="protein sequence ID" value="MFD2891034.1"/>
    <property type="molecule type" value="Genomic_DNA"/>
</dbReference>
<comment type="caution">
    <text evidence="4">The sequence shown here is derived from an EMBL/GenBank/DDBJ whole genome shotgun (WGS) entry which is preliminary data.</text>
</comment>
<keyword evidence="2" id="KW-0472">Membrane</keyword>
<reference evidence="5" key="1">
    <citation type="journal article" date="2019" name="Int. J. Syst. Evol. Microbiol.">
        <title>The Global Catalogue of Microorganisms (GCM) 10K type strain sequencing project: providing services to taxonomists for standard genome sequencing and annotation.</title>
        <authorList>
            <consortium name="The Broad Institute Genomics Platform"/>
            <consortium name="The Broad Institute Genome Sequencing Center for Infectious Disease"/>
            <person name="Wu L."/>
            <person name="Ma J."/>
        </authorList>
    </citation>
    <scope>NUCLEOTIDE SEQUENCE [LARGE SCALE GENOMIC DNA]</scope>
    <source>
        <strain evidence="5">KCTC 22671</strain>
    </source>
</reference>
<dbReference type="PANTHER" id="PTHR30576:SF0">
    <property type="entry name" value="UNDECAPRENYL-PHOSPHATE N-ACETYLGALACTOSAMINYL 1-PHOSPHATE TRANSFERASE-RELATED"/>
    <property type="match status" value="1"/>
</dbReference>
<proteinExistence type="inferred from homology"/>
<protein>
    <submittedName>
        <fullName evidence="4">Sugar transferase</fullName>
    </submittedName>
</protein>
<evidence type="ECO:0000259" key="3">
    <source>
        <dbReference type="Pfam" id="PF02397"/>
    </source>
</evidence>
<dbReference type="Pfam" id="PF02397">
    <property type="entry name" value="Bac_transf"/>
    <property type="match status" value="1"/>
</dbReference>
<dbReference type="Proteomes" id="UP001597534">
    <property type="component" value="Unassembled WGS sequence"/>
</dbReference>
<feature type="domain" description="Bacterial sugar transferase" evidence="3">
    <location>
        <begin position="3"/>
        <end position="180"/>
    </location>
</feature>
<keyword evidence="4" id="KW-0808">Transferase</keyword>
<keyword evidence="2" id="KW-0812">Transmembrane</keyword>
<dbReference type="PANTHER" id="PTHR30576">
    <property type="entry name" value="COLANIC BIOSYNTHESIS UDP-GLUCOSE LIPID CARRIER TRANSFERASE"/>
    <property type="match status" value="1"/>
</dbReference>
<evidence type="ECO:0000313" key="5">
    <source>
        <dbReference type="Proteomes" id="UP001597534"/>
    </source>
</evidence>
<evidence type="ECO:0000256" key="1">
    <source>
        <dbReference type="ARBA" id="ARBA00006464"/>
    </source>
</evidence>
<evidence type="ECO:0000313" key="4">
    <source>
        <dbReference type="EMBL" id="MFD2891034.1"/>
    </source>
</evidence>
<gene>
    <name evidence="4" type="ORF">ACFS5J_03290</name>
</gene>
<comment type="similarity">
    <text evidence="1">Belongs to the bacterial sugar transferase family.</text>
</comment>
<keyword evidence="5" id="KW-1185">Reference proteome</keyword>